<protein>
    <submittedName>
        <fullName evidence="1">Hypp7619 protein</fullName>
    </submittedName>
</protein>
<dbReference type="SUPFAM" id="SSF56219">
    <property type="entry name" value="DNase I-like"/>
    <property type="match status" value="1"/>
</dbReference>
<keyword evidence="2" id="KW-1185">Reference proteome</keyword>
<gene>
    <name evidence="1" type="primary">Hypp7619</name>
    <name evidence="1" type="ORF">BLAG_LOCUS8145</name>
</gene>
<proteinExistence type="predicted"/>
<name>A0A8J9Z2G3_BRALA</name>
<sequence length="253" mass="29545">MWVMLRPRRLPRKISSIIVCVVYAPPLCSYEDTLRQHLIETVDKLRTQYDNAGYFIMGDFNHVDISAVCSGNGLHQVVNVPTRYEATLDLILTNLNDFYHPPTATSPLGRGDHNIVLLKPKHQLVTNKTTKRETRPMTESNLRSFGQWITQYQWDDVLEAQGTQNKTSTFYRILTQAIDTHFPSKVVKTHAQDKPWISPVIKNAIKLRQRAFEEQDWATWRTLRNKVQRAIKRAKSEFYRNRVQKLKKENPRA</sequence>
<dbReference type="AlphaFoldDB" id="A0A8J9Z2G3"/>
<dbReference type="Proteomes" id="UP000838412">
    <property type="component" value="Chromosome 15"/>
</dbReference>
<dbReference type="InterPro" id="IPR036691">
    <property type="entry name" value="Endo/exonu/phosph_ase_sf"/>
</dbReference>
<dbReference type="OrthoDB" id="5985293at2759"/>
<evidence type="ECO:0000313" key="1">
    <source>
        <dbReference type="EMBL" id="CAH1245972.1"/>
    </source>
</evidence>
<organism evidence="1 2">
    <name type="scientific">Branchiostoma lanceolatum</name>
    <name type="common">Common lancelet</name>
    <name type="synonym">Amphioxus lanceolatum</name>
    <dbReference type="NCBI Taxonomy" id="7740"/>
    <lineage>
        <taxon>Eukaryota</taxon>
        <taxon>Metazoa</taxon>
        <taxon>Chordata</taxon>
        <taxon>Cephalochordata</taxon>
        <taxon>Leptocardii</taxon>
        <taxon>Amphioxiformes</taxon>
        <taxon>Branchiostomatidae</taxon>
        <taxon>Branchiostoma</taxon>
    </lineage>
</organism>
<dbReference type="Gene3D" id="3.60.10.10">
    <property type="entry name" value="Endonuclease/exonuclease/phosphatase"/>
    <property type="match status" value="1"/>
</dbReference>
<reference evidence="1" key="1">
    <citation type="submission" date="2022-01" db="EMBL/GenBank/DDBJ databases">
        <authorList>
            <person name="Braso-Vives M."/>
        </authorList>
    </citation>
    <scope>NUCLEOTIDE SEQUENCE</scope>
</reference>
<accession>A0A8J9Z2G3</accession>
<dbReference type="PANTHER" id="PTHR47510:SF3">
    <property type="entry name" value="ENDO_EXONUCLEASE_PHOSPHATASE DOMAIN-CONTAINING PROTEIN"/>
    <property type="match status" value="1"/>
</dbReference>
<dbReference type="PANTHER" id="PTHR47510">
    <property type="entry name" value="REVERSE TRANSCRIPTASE DOMAIN-CONTAINING PROTEIN"/>
    <property type="match status" value="1"/>
</dbReference>
<evidence type="ECO:0000313" key="2">
    <source>
        <dbReference type="Proteomes" id="UP000838412"/>
    </source>
</evidence>
<dbReference type="EMBL" id="OV696700">
    <property type="protein sequence ID" value="CAH1245972.1"/>
    <property type="molecule type" value="Genomic_DNA"/>
</dbReference>